<dbReference type="SUPFAM" id="SSF48008">
    <property type="entry name" value="GntR ligand-binding domain-like"/>
    <property type="match status" value="1"/>
</dbReference>
<reference evidence="6" key="1">
    <citation type="journal article" date="2019" name="Int. J. Syst. Evol. Microbiol.">
        <title>The Global Catalogue of Microorganisms (GCM) 10K type strain sequencing project: providing services to taxonomists for standard genome sequencing and annotation.</title>
        <authorList>
            <consortium name="The Broad Institute Genomics Platform"/>
            <consortium name="The Broad Institute Genome Sequencing Center for Infectious Disease"/>
            <person name="Wu L."/>
            <person name="Ma J."/>
        </authorList>
    </citation>
    <scope>NUCLEOTIDE SEQUENCE [LARGE SCALE GENOMIC DNA]</scope>
    <source>
        <strain evidence="6">JCM 9458</strain>
    </source>
</reference>
<feature type="domain" description="GntR C-terminal" evidence="4">
    <location>
        <begin position="107"/>
        <end position="249"/>
    </location>
</feature>
<sequence>MSRVQCLPIGEGDSMNEVENATGAMVMRVLNADWPVGEAIRPNQLQADLGVIPNIAEQVRHVAIRMGLFKGKSGAGSLVQPQDQWNHRDPELVRWMLAHNYDVTIRRLLEVREAIEPIAAAHAARRSCEDAREIALLAERIDALGSVDPHQFAENRDQFGATDVLFHTRILTASGNPFFAADATNVKLALEHRLQRCAPPSRGRVVGTASYYPEQPAEIAMIMHIGLAKAICQELPDAAEAMARGIVVEFNPGHGTPDLTRRLQLAADQIAWGSYQHRARPEVWV</sequence>
<keyword evidence="2" id="KW-0238">DNA-binding</keyword>
<evidence type="ECO:0000259" key="4">
    <source>
        <dbReference type="SMART" id="SM00895"/>
    </source>
</evidence>
<dbReference type="SMART" id="SM00895">
    <property type="entry name" value="FCD"/>
    <property type="match status" value="1"/>
</dbReference>
<dbReference type="PANTHER" id="PTHR43537:SF44">
    <property type="entry name" value="GNTR FAMILY REGULATORY PROTEIN"/>
    <property type="match status" value="1"/>
</dbReference>
<evidence type="ECO:0000313" key="6">
    <source>
        <dbReference type="Proteomes" id="UP001501676"/>
    </source>
</evidence>
<comment type="caution">
    <text evidence="5">The sequence shown here is derived from an EMBL/GenBank/DDBJ whole genome shotgun (WGS) entry which is preliminary data.</text>
</comment>
<dbReference type="EMBL" id="BAAAYN010000023">
    <property type="protein sequence ID" value="GAA3388577.1"/>
    <property type="molecule type" value="Genomic_DNA"/>
</dbReference>
<proteinExistence type="predicted"/>
<evidence type="ECO:0000256" key="3">
    <source>
        <dbReference type="ARBA" id="ARBA00023163"/>
    </source>
</evidence>
<organism evidence="5 6">
    <name type="scientific">Cryptosporangium minutisporangium</name>
    <dbReference type="NCBI Taxonomy" id="113569"/>
    <lineage>
        <taxon>Bacteria</taxon>
        <taxon>Bacillati</taxon>
        <taxon>Actinomycetota</taxon>
        <taxon>Actinomycetes</taxon>
        <taxon>Cryptosporangiales</taxon>
        <taxon>Cryptosporangiaceae</taxon>
        <taxon>Cryptosporangium</taxon>
    </lineage>
</organism>
<dbReference type="RefSeq" id="WP_345729215.1">
    <property type="nucleotide sequence ID" value="NZ_BAAAYN010000023.1"/>
</dbReference>
<accession>A0ABP6SYD2</accession>
<keyword evidence="6" id="KW-1185">Reference proteome</keyword>
<gene>
    <name evidence="5" type="ORF">GCM10020369_35300</name>
</gene>
<evidence type="ECO:0000256" key="2">
    <source>
        <dbReference type="ARBA" id="ARBA00023125"/>
    </source>
</evidence>
<dbReference type="PANTHER" id="PTHR43537">
    <property type="entry name" value="TRANSCRIPTIONAL REGULATOR, GNTR FAMILY"/>
    <property type="match status" value="1"/>
</dbReference>
<dbReference type="Proteomes" id="UP001501676">
    <property type="component" value="Unassembled WGS sequence"/>
</dbReference>
<dbReference type="InterPro" id="IPR008920">
    <property type="entry name" value="TF_FadR/GntR_C"/>
</dbReference>
<keyword evidence="3" id="KW-0804">Transcription</keyword>
<name>A0ABP6SYD2_9ACTN</name>
<evidence type="ECO:0000313" key="5">
    <source>
        <dbReference type="EMBL" id="GAA3388577.1"/>
    </source>
</evidence>
<protein>
    <recommendedName>
        <fullName evidence="4">GntR C-terminal domain-containing protein</fullName>
    </recommendedName>
</protein>
<dbReference type="Pfam" id="PF07729">
    <property type="entry name" value="FCD"/>
    <property type="match status" value="1"/>
</dbReference>
<dbReference type="InterPro" id="IPR011711">
    <property type="entry name" value="GntR_C"/>
</dbReference>
<keyword evidence="1" id="KW-0805">Transcription regulation</keyword>
<dbReference type="Gene3D" id="1.20.120.530">
    <property type="entry name" value="GntR ligand-binding domain-like"/>
    <property type="match status" value="1"/>
</dbReference>
<evidence type="ECO:0000256" key="1">
    <source>
        <dbReference type="ARBA" id="ARBA00023015"/>
    </source>
</evidence>